<evidence type="ECO:0000256" key="5">
    <source>
        <dbReference type="ARBA" id="ARBA00022989"/>
    </source>
</evidence>
<sequence>MSVIDSIVDWTTGLMETLGAPGAGLAIALENLFPPLPSEVFLPLAGFTASRGGMSLFAAILWTTIGSVVGALALYWVGAALGRERVRRIVEKMPLVDVADVDKTEQWFVKHGSATVFFGRMIPIFRSLISIPAGVERMPLVKFALLTTAGSAIWNSVLILAGFFLGEQWHLVETYAGVLSKVVVVLVLVGLVAFVVWKLRKRRADAASGGSAGPGGDEGDSERTARIEPTDPAGPGAGGLGAGGRGTTGPGASDRTAPVQAGRVPVRPGQPHHGHPQSGPGHHGPGHGGPGHGGPGHPGPGHQDATEQFRTVDADRTQQFRPMDR</sequence>
<comment type="similarity">
    <text evidence="2">Belongs to the DedA family.</text>
</comment>
<dbReference type="Pfam" id="PF09335">
    <property type="entry name" value="VTT_dom"/>
    <property type="match status" value="1"/>
</dbReference>
<feature type="region of interest" description="Disordered" evidence="7">
    <location>
        <begin position="205"/>
        <end position="325"/>
    </location>
</feature>
<feature type="transmembrane region" description="Helical" evidence="8">
    <location>
        <begin position="178"/>
        <end position="197"/>
    </location>
</feature>
<comment type="subcellular location">
    <subcellularLocation>
        <location evidence="1">Cell membrane</location>
        <topology evidence="1">Multi-pass membrane protein</topology>
    </subcellularLocation>
</comment>
<evidence type="ECO:0000313" key="10">
    <source>
        <dbReference type="EMBL" id="ACU34983.1"/>
    </source>
</evidence>
<keyword evidence="4 8" id="KW-0812">Transmembrane</keyword>
<dbReference type="PANTHER" id="PTHR42709">
    <property type="entry name" value="ALKALINE PHOSPHATASE LIKE PROTEIN"/>
    <property type="match status" value="1"/>
</dbReference>
<feature type="compositionally biased region" description="Gly residues" evidence="7">
    <location>
        <begin position="281"/>
        <end position="296"/>
    </location>
</feature>
<dbReference type="InterPro" id="IPR051311">
    <property type="entry name" value="DedA_domain"/>
</dbReference>
<dbReference type="eggNOG" id="COG0586">
    <property type="taxonomic scope" value="Bacteria"/>
</dbReference>
<name>C6WNR4_ACTMD</name>
<dbReference type="HOGENOM" id="CLU_854267_0_0_11"/>
<dbReference type="Proteomes" id="UP000002213">
    <property type="component" value="Chromosome"/>
</dbReference>
<evidence type="ECO:0000256" key="2">
    <source>
        <dbReference type="ARBA" id="ARBA00010792"/>
    </source>
</evidence>
<dbReference type="AlphaFoldDB" id="C6WNR4"/>
<dbReference type="GO" id="GO:0005886">
    <property type="term" value="C:plasma membrane"/>
    <property type="evidence" value="ECO:0007669"/>
    <property type="project" value="UniProtKB-SubCell"/>
</dbReference>
<evidence type="ECO:0000259" key="9">
    <source>
        <dbReference type="Pfam" id="PF09335"/>
    </source>
</evidence>
<gene>
    <name evidence="10" type="ordered locus">Amir_1027</name>
</gene>
<feature type="transmembrane region" description="Helical" evidence="8">
    <location>
        <begin position="143"/>
        <end position="166"/>
    </location>
</feature>
<accession>C6WNR4</accession>
<keyword evidence="3" id="KW-1003">Cell membrane</keyword>
<reference evidence="10 11" key="1">
    <citation type="journal article" date="2009" name="Stand. Genomic Sci.">
        <title>Complete genome sequence of Actinosynnema mirum type strain (101).</title>
        <authorList>
            <person name="Land M."/>
            <person name="Lapidus A."/>
            <person name="Mayilraj S."/>
            <person name="Chen F."/>
            <person name="Copeland A."/>
            <person name="Del Rio T.G."/>
            <person name="Nolan M."/>
            <person name="Lucas S."/>
            <person name="Tice H."/>
            <person name="Cheng J.F."/>
            <person name="Chertkov O."/>
            <person name="Bruce D."/>
            <person name="Goodwin L."/>
            <person name="Pitluck S."/>
            <person name="Rohde M."/>
            <person name="Goker M."/>
            <person name="Pati A."/>
            <person name="Ivanova N."/>
            <person name="Mavromatis K."/>
            <person name="Chen A."/>
            <person name="Palaniappan K."/>
            <person name="Hauser L."/>
            <person name="Chang Y.J."/>
            <person name="Jeffries C.C."/>
            <person name="Brettin T."/>
            <person name="Detter J.C."/>
            <person name="Han C."/>
            <person name="Chain P."/>
            <person name="Tindall B.J."/>
            <person name="Bristow J."/>
            <person name="Eisen J.A."/>
            <person name="Markowitz V."/>
            <person name="Hugenholtz P."/>
            <person name="Kyrpides N.C."/>
            <person name="Klenk H.P."/>
        </authorList>
    </citation>
    <scope>NUCLEOTIDE SEQUENCE [LARGE SCALE GENOMIC DNA]</scope>
    <source>
        <strain evidence="11">ATCC 29888 / DSM 43827 / JCM 3225 / NBRC 14064 / NCIMB 13271 / NRRL B-12336 / IMRU 3971 / 101</strain>
    </source>
</reference>
<feature type="compositionally biased region" description="Basic and acidic residues" evidence="7">
    <location>
        <begin position="304"/>
        <end position="325"/>
    </location>
</feature>
<proteinExistence type="inferred from homology"/>
<evidence type="ECO:0000256" key="7">
    <source>
        <dbReference type="SAM" id="MobiDB-lite"/>
    </source>
</evidence>
<dbReference type="InterPro" id="IPR032816">
    <property type="entry name" value="VTT_dom"/>
</dbReference>
<evidence type="ECO:0000256" key="4">
    <source>
        <dbReference type="ARBA" id="ARBA00022692"/>
    </source>
</evidence>
<feature type="compositionally biased region" description="Gly residues" evidence="7">
    <location>
        <begin position="235"/>
        <end position="249"/>
    </location>
</feature>
<keyword evidence="11" id="KW-1185">Reference proteome</keyword>
<dbReference type="STRING" id="446462.Amir_1027"/>
<dbReference type="KEGG" id="ami:Amir_1027"/>
<evidence type="ECO:0000256" key="8">
    <source>
        <dbReference type="SAM" id="Phobius"/>
    </source>
</evidence>
<evidence type="ECO:0000313" key="11">
    <source>
        <dbReference type="Proteomes" id="UP000002213"/>
    </source>
</evidence>
<organism evidence="10 11">
    <name type="scientific">Actinosynnema mirum (strain ATCC 29888 / DSM 43827 / JCM 3225 / NBRC 14064 / NCIMB 13271 / NRRL B-12336 / IMRU 3971 / 101)</name>
    <dbReference type="NCBI Taxonomy" id="446462"/>
    <lineage>
        <taxon>Bacteria</taxon>
        <taxon>Bacillati</taxon>
        <taxon>Actinomycetota</taxon>
        <taxon>Actinomycetes</taxon>
        <taxon>Pseudonocardiales</taxon>
        <taxon>Pseudonocardiaceae</taxon>
        <taxon>Actinosynnema</taxon>
    </lineage>
</organism>
<keyword evidence="6 8" id="KW-0472">Membrane</keyword>
<dbReference type="PANTHER" id="PTHR42709:SF6">
    <property type="entry name" value="UNDECAPRENYL PHOSPHATE TRANSPORTER A"/>
    <property type="match status" value="1"/>
</dbReference>
<dbReference type="EMBL" id="CP001630">
    <property type="protein sequence ID" value="ACU34983.1"/>
    <property type="molecule type" value="Genomic_DNA"/>
</dbReference>
<evidence type="ECO:0000256" key="6">
    <source>
        <dbReference type="ARBA" id="ARBA00023136"/>
    </source>
</evidence>
<evidence type="ECO:0000256" key="3">
    <source>
        <dbReference type="ARBA" id="ARBA00022475"/>
    </source>
</evidence>
<evidence type="ECO:0000256" key="1">
    <source>
        <dbReference type="ARBA" id="ARBA00004651"/>
    </source>
</evidence>
<protein>
    <submittedName>
        <fullName evidence="10">SNARE associated Golgi protein</fullName>
    </submittedName>
</protein>
<keyword evidence="5 8" id="KW-1133">Transmembrane helix</keyword>
<feature type="transmembrane region" description="Helical" evidence="8">
    <location>
        <begin position="56"/>
        <end position="78"/>
    </location>
</feature>
<feature type="domain" description="VTT" evidence="9">
    <location>
        <begin position="36"/>
        <end position="162"/>
    </location>
</feature>